<dbReference type="GO" id="GO:0006952">
    <property type="term" value="P:defense response"/>
    <property type="evidence" value="ECO:0007669"/>
    <property type="project" value="InterPro"/>
</dbReference>
<dbReference type="FunFam" id="3.40.50.10140:FF:000007">
    <property type="entry name" value="Disease resistance protein (TIR-NBS-LRR class)"/>
    <property type="match status" value="1"/>
</dbReference>
<protein>
    <recommendedName>
        <fullName evidence="6">TIR domain-containing protein</fullName>
    </recommendedName>
</protein>
<evidence type="ECO:0000256" key="4">
    <source>
        <dbReference type="SAM" id="Coils"/>
    </source>
</evidence>
<dbReference type="Proteomes" id="UP000315295">
    <property type="component" value="Unassembled WGS sequence"/>
</dbReference>
<dbReference type="Pfam" id="PF23282">
    <property type="entry name" value="WHD_ROQ1"/>
    <property type="match status" value="1"/>
</dbReference>
<dbReference type="InterPro" id="IPR002182">
    <property type="entry name" value="NB-ARC"/>
</dbReference>
<name>A0A540LB37_MALBA</name>
<proteinExistence type="predicted"/>
<organism evidence="7 8">
    <name type="scientific">Malus baccata</name>
    <name type="common">Siberian crab apple</name>
    <name type="synonym">Pyrus baccata</name>
    <dbReference type="NCBI Taxonomy" id="106549"/>
    <lineage>
        <taxon>Eukaryota</taxon>
        <taxon>Viridiplantae</taxon>
        <taxon>Streptophyta</taxon>
        <taxon>Embryophyta</taxon>
        <taxon>Tracheophyta</taxon>
        <taxon>Spermatophyta</taxon>
        <taxon>Magnoliopsida</taxon>
        <taxon>eudicotyledons</taxon>
        <taxon>Gunneridae</taxon>
        <taxon>Pentapetalae</taxon>
        <taxon>rosids</taxon>
        <taxon>fabids</taxon>
        <taxon>Rosales</taxon>
        <taxon>Rosaceae</taxon>
        <taxon>Amygdaloideae</taxon>
        <taxon>Maleae</taxon>
        <taxon>Malus</taxon>
    </lineage>
</organism>
<evidence type="ECO:0000259" key="6">
    <source>
        <dbReference type="PROSITE" id="PS50104"/>
    </source>
</evidence>
<dbReference type="PROSITE" id="PS51450">
    <property type="entry name" value="LRR"/>
    <property type="match status" value="1"/>
</dbReference>
<gene>
    <name evidence="7" type="ORF">C1H46_030769</name>
</gene>
<reference evidence="7 8" key="1">
    <citation type="journal article" date="2019" name="G3 (Bethesda)">
        <title>Sequencing of a Wild Apple (Malus baccata) Genome Unravels the Differences Between Cultivated and Wild Apple Species Regarding Disease Resistance and Cold Tolerance.</title>
        <authorList>
            <person name="Chen X."/>
        </authorList>
    </citation>
    <scope>NUCLEOTIDE SEQUENCE [LARGE SCALE GENOMIC DNA]</scope>
    <source>
        <strain evidence="8">cv. Shandingzi</strain>
        <tissue evidence="7">Leaves</tissue>
    </source>
</reference>
<sequence>MDTAMTTAPPHPTPTARSLSFSGEDTRNGFTSHLHATLKDRGYQVFIDEEDLKKGEEIKEELFRAIEESRISVIVFSKTYADSSWCLDELVNIMECRDKLGRHVLPIFYHVDPSHVRKQDGDLAEAFQKHEKDIREEKDDKKREAKQERVNQWRKALTKAANLSGHPLKITNNRKRRREALTEAANLSDNQTTNNGREAEFIRKVVDENICEWLTSTNELHVAKHPVGINSRIQDIISYISSGGSNDVLMVGIWGMGGLGKTTAAKAIYNQIHPKFEFKSFLADVRDATSQHDLVDLQKKLISDILKKKPEISCVDEGISLIKRRFRHRKILVIVDNIDKEEQLDAIVGNHDWFGPGSRIIITTRDKRLLLNVDKACGAKKMNEEEALELFSWHAFKNSCPNQGYLELSKKVVSYCGGLPLALEFLGSLLIKRTLTEWESQLEKLERYPYGNIVNRLRISFEGLDSSQKAIFLDISCFFIGKDKDYVTKVLDGCGFFALIGITVLCERCLVNVEGNKLNVHDLLREMARVIISEKFLDQPGKWSRLWNRREVTDVLRNKSGTEEVEGIALNFPLPYPRIFNRPSFSTEAFANMKKLRFLQLSHVELNGEYKHLSKELIWFCWKGCPLKSIPDDFFNQPRLVVLEMRYSNLVQVWKGSKRLQKLKIIDLTYSPYLNKSPDFSQVPNLEKLIFVGCKRLSEIHPSIGHLKRLSLVNLSGCYELISLPRDFYKSKSVETLLVNWCTSFREVHEDLGEMISLRILEAKHTAIRQLPPSIVGLKNLTRLYLSWCNLADDAIPKDLGSLISLQVLDLSENNFHSLPNLSGLSKLETLQLDKCFNLHKIPDLPTNLKFLYAYDCPALETMPSFSNMSNMRELVLICSPKLIEVPGLDKSLNSMTQIDMRMCTNLTADFRKNILQGWTSCGFGGIFLHGNYVPNWFEFVNDGNKVSLVIPPNDGRKFEGLTLFCLYSSGKRTDRLLPLAITVINNTQRTELQANISREDWVKQLKDEQNYLWQGQLSNNKLKLQGGDKVEVGIIFAESKYSRSLKKTGVKLVWDKPMKENMHDLDRASYVFDPHPARFYGEAQSSW</sequence>
<dbReference type="Gene3D" id="3.40.50.300">
    <property type="entry name" value="P-loop containing nucleotide triphosphate hydrolases"/>
    <property type="match status" value="1"/>
</dbReference>
<dbReference type="PRINTS" id="PR00364">
    <property type="entry name" value="DISEASERSIST"/>
</dbReference>
<evidence type="ECO:0000256" key="1">
    <source>
        <dbReference type="ARBA" id="ARBA00022614"/>
    </source>
</evidence>
<dbReference type="InterPro" id="IPR032675">
    <property type="entry name" value="LRR_dom_sf"/>
</dbReference>
<keyword evidence="8" id="KW-1185">Reference proteome</keyword>
<dbReference type="AlphaFoldDB" id="A0A540LB37"/>
<evidence type="ECO:0000256" key="3">
    <source>
        <dbReference type="ARBA" id="ARBA00023027"/>
    </source>
</evidence>
<feature type="coiled-coil region" evidence="4">
    <location>
        <begin position="124"/>
        <end position="151"/>
    </location>
</feature>
<dbReference type="InterPro" id="IPR027417">
    <property type="entry name" value="P-loop_NTPase"/>
</dbReference>
<dbReference type="SMART" id="SM00255">
    <property type="entry name" value="TIR"/>
    <property type="match status" value="1"/>
</dbReference>
<evidence type="ECO:0000313" key="7">
    <source>
        <dbReference type="EMBL" id="TQD83694.1"/>
    </source>
</evidence>
<dbReference type="SUPFAM" id="SSF52540">
    <property type="entry name" value="P-loop containing nucleoside triphosphate hydrolases"/>
    <property type="match status" value="1"/>
</dbReference>
<dbReference type="PROSITE" id="PS50104">
    <property type="entry name" value="TIR"/>
    <property type="match status" value="1"/>
</dbReference>
<dbReference type="EMBL" id="VIEB01000669">
    <property type="protein sequence ID" value="TQD83694.1"/>
    <property type="molecule type" value="Genomic_DNA"/>
</dbReference>
<dbReference type="InterPro" id="IPR001611">
    <property type="entry name" value="Leu-rich_rpt"/>
</dbReference>
<dbReference type="InterPro" id="IPR042197">
    <property type="entry name" value="Apaf_helical"/>
</dbReference>
<dbReference type="SUPFAM" id="SSF52200">
    <property type="entry name" value="Toll/Interleukin receptor TIR domain"/>
    <property type="match status" value="1"/>
</dbReference>
<dbReference type="InterPro" id="IPR058192">
    <property type="entry name" value="WHD_ROQ1-like"/>
</dbReference>
<dbReference type="InterPro" id="IPR044974">
    <property type="entry name" value="Disease_R_plants"/>
</dbReference>
<dbReference type="GO" id="GO:0007165">
    <property type="term" value="P:signal transduction"/>
    <property type="evidence" value="ECO:0007669"/>
    <property type="project" value="InterPro"/>
</dbReference>
<dbReference type="InterPro" id="IPR035897">
    <property type="entry name" value="Toll_tir_struct_dom_sf"/>
</dbReference>
<dbReference type="PANTHER" id="PTHR11017:SF271">
    <property type="entry name" value="DISEASE RESISTANCE PROTEIN (TIR-NBS-LRR CLASS) FAMILY"/>
    <property type="match status" value="1"/>
</dbReference>
<feature type="domain" description="TIR" evidence="6">
    <location>
        <begin position="13"/>
        <end position="206"/>
    </location>
</feature>
<accession>A0A540LB37</accession>
<feature type="region of interest" description="Disordered" evidence="5">
    <location>
        <begin position="1"/>
        <end position="23"/>
    </location>
</feature>
<dbReference type="InterPro" id="IPR000157">
    <property type="entry name" value="TIR_dom"/>
</dbReference>
<dbReference type="Pfam" id="PF01582">
    <property type="entry name" value="TIR"/>
    <property type="match status" value="1"/>
</dbReference>
<keyword evidence="4" id="KW-0175">Coiled coil</keyword>
<comment type="caution">
    <text evidence="7">The sequence shown here is derived from an EMBL/GenBank/DDBJ whole genome shotgun (WGS) entry which is preliminary data.</text>
</comment>
<dbReference type="Pfam" id="PF00931">
    <property type="entry name" value="NB-ARC"/>
    <property type="match status" value="1"/>
</dbReference>
<keyword evidence="2" id="KW-0677">Repeat</keyword>
<dbReference type="PANTHER" id="PTHR11017">
    <property type="entry name" value="LEUCINE-RICH REPEAT-CONTAINING PROTEIN"/>
    <property type="match status" value="1"/>
</dbReference>
<evidence type="ECO:0000313" key="8">
    <source>
        <dbReference type="Proteomes" id="UP000315295"/>
    </source>
</evidence>
<keyword evidence="3" id="KW-0520">NAD</keyword>
<dbReference type="Gene3D" id="3.40.50.10140">
    <property type="entry name" value="Toll/interleukin-1 receptor homology (TIR) domain"/>
    <property type="match status" value="1"/>
</dbReference>
<keyword evidence="1" id="KW-0433">Leucine-rich repeat</keyword>
<dbReference type="Gene3D" id="3.80.10.10">
    <property type="entry name" value="Ribonuclease Inhibitor"/>
    <property type="match status" value="2"/>
</dbReference>
<evidence type="ECO:0000256" key="2">
    <source>
        <dbReference type="ARBA" id="ARBA00022737"/>
    </source>
</evidence>
<dbReference type="Gene3D" id="1.10.8.430">
    <property type="entry name" value="Helical domain of apoptotic protease-activating factors"/>
    <property type="match status" value="1"/>
</dbReference>
<dbReference type="SUPFAM" id="SSF52058">
    <property type="entry name" value="L domain-like"/>
    <property type="match status" value="1"/>
</dbReference>
<dbReference type="GO" id="GO:0043531">
    <property type="term" value="F:ADP binding"/>
    <property type="evidence" value="ECO:0007669"/>
    <property type="project" value="InterPro"/>
</dbReference>
<evidence type="ECO:0000256" key="5">
    <source>
        <dbReference type="SAM" id="MobiDB-lite"/>
    </source>
</evidence>